<dbReference type="AlphaFoldDB" id="A0A1Y2GJE9"/>
<dbReference type="EMBL" id="MCFF01000025">
    <property type="protein sequence ID" value="ORZ12517.1"/>
    <property type="molecule type" value="Genomic_DNA"/>
</dbReference>
<reference evidence="2 3" key="1">
    <citation type="submission" date="2016-07" db="EMBL/GenBank/DDBJ databases">
        <title>Pervasive Adenine N6-methylation of Active Genes in Fungi.</title>
        <authorList>
            <consortium name="DOE Joint Genome Institute"/>
            <person name="Mondo S.J."/>
            <person name="Dannebaum R.O."/>
            <person name="Kuo R.C."/>
            <person name="Labutti K."/>
            <person name="Haridas S."/>
            <person name="Kuo A."/>
            <person name="Salamov A."/>
            <person name="Ahrendt S.R."/>
            <person name="Lipzen A."/>
            <person name="Sullivan W."/>
            <person name="Andreopoulos W.B."/>
            <person name="Clum A."/>
            <person name="Lindquist E."/>
            <person name="Daum C."/>
            <person name="Ramamoorthy G.K."/>
            <person name="Gryganskyi A."/>
            <person name="Culley D."/>
            <person name="Magnuson J.K."/>
            <person name="James T.Y."/>
            <person name="O'Malley M.A."/>
            <person name="Stajich J.E."/>
            <person name="Spatafora J.W."/>
            <person name="Visel A."/>
            <person name="Grigoriev I.V."/>
        </authorList>
    </citation>
    <scope>NUCLEOTIDE SEQUENCE [LARGE SCALE GENOMIC DNA]</scope>
    <source>
        <strain evidence="2 3">NRRL 3116</strain>
    </source>
</reference>
<keyword evidence="3" id="KW-1185">Reference proteome</keyword>
<evidence type="ECO:0000256" key="1">
    <source>
        <dbReference type="SAM" id="MobiDB-lite"/>
    </source>
</evidence>
<dbReference type="RefSeq" id="XP_021880136.1">
    <property type="nucleotide sequence ID" value="XM_022030260.1"/>
</dbReference>
<proteinExistence type="predicted"/>
<comment type="caution">
    <text evidence="2">The sequence shown here is derived from an EMBL/GenBank/DDBJ whole genome shotgun (WGS) entry which is preliminary data.</text>
</comment>
<accession>A0A1Y2GJE9</accession>
<dbReference type="GeneID" id="33572102"/>
<gene>
    <name evidence="2" type="ORF">BCR41DRAFT_423156</name>
</gene>
<protein>
    <submittedName>
        <fullName evidence="2">Uncharacterized protein</fullName>
    </submittedName>
</protein>
<evidence type="ECO:0000313" key="2">
    <source>
        <dbReference type="EMBL" id="ORZ12517.1"/>
    </source>
</evidence>
<feature type="region of interest" description="Disordered" evidence="1">
    <location>
        <begin position="1"/>
        <end position="23"/>
    </location>
</feature>
<evidence type="ECO:0000313" key="3">
    <source>
        <dbReference type="Proteomes" id="UP000193648"/>
    </source>
</evidence>
<organism evidence="2 3">
    <name type="scientific">Lobosporangium transversale</name>
    <dbReference type="NCBI Taxonomy" id="64571"/>
    <lineage>
        <taxon>Eukaryota</taxon>
        <taxon>Fungi</taxon>
        <taxon>Fungi incertae sedis</taxon>
        <taxon>Mucoromycota</taxon>
        <taxon>Mortierellomycotina</taxon>
        <taxon>Mortierellomycetes</taxon>
        <taxon>Mortierellales</taxon>
        <taxon>Mortierellaceae</taxon>
        <taxon>Lobosporangium</taxon>
    </lineage>
</organism>
<sequence length="192" mass="21425">MAIDSENDRGDSEKDQDLLHLEADRKPTAETALVTNNHHHGEDGGILPPRRWLLNSPCPKARNNIGKKATITSLSASFMDPLPSANAFPSTSSLMCLNTEAAESLDCSLCQKKPSGSNARCMTWKLTQADNREPYVHLQDPYEQEWVKLGDLDPEEVEQAFSLLEKWENFSDLNVDDVERAFAPIEKGVSRN</sequence>
<dbReference type="Proteomes" id="UP000193648">
    <property type="component" value="Unassembled WGS sequence"/>
</dbReference>
<name>A0A1Y2GJE9_9FUNG</name>
<dbReference type="InParanoid" id="A0A1Y2GJE9"/>